<dbReference type="AlphaFoldDB" id="A0AAD5VF24"/>
<comment type="caution">
    <text evidence="3">The sequence shown here is derived from an EMBL/GenBank/DDBJ whole genome shotgun (WGS) entry which is preliminary data.</text>
</comment>
<keyword evidence="1" id="KW-0812">Transmembrane</keyword>
<feature type="transmembrane region" description="Helical" evidence="1">
    <location>
        <begin position="91"/>
        <end position="117"/>
    </location>
</feature>
<proteinExistence type="predicted"/>
<dbReference type="EMBL" id="JANIEX010001797">
    <property type="protein sequence ID" value="KAJ3554365.1"/>
    <property type="molecule type" value="Genomic_DNA"/>
</dbReference>
<accession>A0AAD5VF24</accession>
<dbReference type="InterPro" id="IPR045339">
    <property type="entry name" value="DUF6534"/>
</dbReference>
<organism evidence="3 4">
    <name type="scientific">Leucocoprinus birnbaumii</name>
    <dbReference type="NCBI Taxonomy" id="56174"/>
    <lineage>
        <taxon>Eukaryota</taxon>
        <taxon>Fungi</taxon>
        <taxon>Dikarya</taxon>
        <taxon>Basidiomycota</taxon>
        <taxon>Agaricomycotina</taxon>
        <taxon>Agaricomycetes</taxon>
        <taxon>Agaricomycetidae</taxon>
        <taxon>Agaricales</taxon>
        <taxon>Agaricineae</taxon>
        <taxon>Agaricaceae</taxon>
        <taxon>Leucocoprinus</taxon>
    </lineage>
</organism>
<evidence type="ECO:0000313" key="3">
    <source>
        <dbReference type="EMBL" id="KAJ3554365.1"/>
    </source>
</evidence>
<keyword evidence="4" id="KW-1185">Reference proteome</keyword>
<keyword evidence="1" id="KW-1133">Transmembrane helix</keyword>
<evidence type="ECO:0000259" key="2">
    <source>
        <dbReference type="Pfam" id="PF20152"/>
    </source>
</evidence>
<protein>
    <recommendedName>
        <fullName evidence="2">DUF6534 domain-containing protein</fullName>
    </recommendedName>
</protein>
<feature type="domain" description="DUF6534" evidence="2">
    <location>
        <begin position="133"/>
        <end position="200"/>
    </location>
</feature>
<keyword evidence="1" id="KW-0472">Membrane</keyword>
<name>A0AAD5VF24_9AGAR</name>
<gene>
    <name evidence="3" type="ORF">NP233_g12438</name>
</gene>
<sequence>MQAYRYYESFPDDSRFMKCFVAVLWTLDFTHLVLVSYVVYYYLVANWGNPAVISCRFIVPLRIHLFLIALLTLLSQLFFLFRIWTFSEKNYWIAGPVFVCILGTFGVISITGIFVTIQVKFPLGTVLMVTFGAFTDICIAALLCFYLRKRSKPTRQMSMLIIACLIAYFTAQGTYIAIALHFSSGRTYANAVLVNLNVRRKLRDALERMEPSFASPSKFDGALDSAVVSS</sequence>
<feature type="transmembrane region" description="Helical" evidence="1">
    <location>
        <begin position="20"/>
        <end position="43"/>
    </location>
</feature>
<evidence type="ECO:0000256" key="1">
    <source>
        <dbReference type="SAM" id="Phobius"/>
    </source>
</evidence>
<feature type="transmembrane region" description="Helical" evidence="1">
    <location>
        <begin position="159"/>
        <end position="182"/>
    </location>
</feature>
<feature type="transmembrane region" description="Helical" evidence="1">
    <location>
        <begin position="63"/>
        <end position="84"/>
    </location>
</feature>
<dbReference type="PANTHER" id="PTHR40465">
    <property type="entry name" value="CHROMOSOME 1, WHOLE GENOME SHOTGUN SEQUENCE"/>
    <property type="match status" value="1"/>
</dbReference>
<dbReference type="Pfam" id="PF20152">
    <property type="entry name" value="DUF6534"/>
    <property type="match status" value="1"/>
</dbReference>
<evidence type="ECO:0000313" key="4">
    <source>
        <dbReference type="Proteomes" id="UP001213000"/>
    </source>
</evidence>
<dbReference type="Proteomes" id="UP001213000">
    <property type="component" value="Unassembled WGS sequence"/>
</dbReference>
<reference evidence="3" key="1">
    <citation type="submission" date="2022-07" db="EMBL/GenBank/DDBJ databases">
        <title>Genome Sequence of Leucocoprinus birnbaumii.</title>
        <authorList>
            <person name="Buettner E."/>
        </authorList>
    </citation>
    <scope>NUCLEOTIDE SEQUENCE</scope>
    <source>
        <strain evidence="3">VT141</strain>
    </source>
</reference>
<dbReference type="PANTHER" id="PTHR40465:SF1">
    <property type="entry name" value="DUF6534 DOMAIN-CONTAINING PROTEIN"/>
    <property type="match status" value="1"/>
</dbReference>
<feature type="transmembrane region" description="Helical" evidence="1">
    <location>
        <begin position="123"/>
        <end position="147"/>
    </location>
</feature>